<dbReference type="InterPro" id="IPR050121">
    <property type="entry name" value="Cytochrome_P450_monoxygenase"/>
</dbReference>
<dbReference type="Proteomes" id="UP000235786">
    <property type="component" value="Unassembled WGS sequence"/>
</dbReference>
<evidence type="ECO:0000256" key="5">
    <source>
        <dbReference type="PIRSR" id="PIRSR602401-1"/>
    </source>
</evidence>
<dbReference type="InterPro" id="IPR002401">
    <property type="entry name" value="Cyt_P450_E_grp-I"/>
</dbReference>
<dbReference type="PANTHER" id="PTHR24305:SF166">
    <property type="entry name" value="CYTOCHROME P450 12A4, MITOCHONDRIAL-RELATED"/>
    <property type="match status" value="1"/>
</dbReference>
<keyword evidence="3 5" id="KW-0479">Metal-binding</keyword>
<evidence type="ECO:0000256" key="2">
    <source>
        <dbReference type="ARBA" id="ARBA00010617"/>
    </source>
</evidence>
<evidence type="ECO:0000313" key="8">
    <source>
        <dbReference type="Proteomes" id="UP000235786"/>
    </source>
</evidence>
<keyword evidence="8" id="KW-1185">Reference proteome</keyword>
<dbReference type="OrthoDB" id="655030at2759"/>
<feature type="binding site" description="axial binding residue" evidence="5">
    <location>
        <position position="431"/>
    </location>
    <ligand>
        <name>heme</name>
        <dbReference type="ChEBI" id="CHEBI:30413"/>
    </ligand>
    <ligandPart>
        <name>Fe</name>
        <dbReference type="ChEBI" id="CHEBI:18248"/>
    </ligandPart>
</feature>
<sequence>MDFYFKLALYAVSAELFRRFVTLLIGAFTGPLAKIPGPLVGKFTTLPWLVNTIQGETMNTIPELFKKYGEVVRTGPKLVVFADKAGVRKMLLETDLPKSPIYDKMRIHQGNATLFTETDKAALKVSRRLLSAGFSIAYLNGLEPHMRGCIRVFEDFLDSECKKSNGSAVVDMSLVLSNLAFVMSATAFGGSFNMVTSNDVTLKESITQLFARQVITFLFPIARYLPFIPSGQSPSLIKMTEDIIATRQAEMAQKLEVKKDILQIILNAQQTNPELYTEQRVRDEMNMFMAAGTDTTSHTITCALLLLVNNPKKLKYLVAELDRAFPSKNDPITFAKTQDLPYLNAVINEALRLLPIISAGVSRITTETTILGNYEIPPGVEVLAWVSAKMVDPALWPDADDFVPERWLGKYKSAEVDRAVFIPFSIGSRNCIGQQFAMKEMRLVLATLVRRYELTLVPGQSHKLFWSLVPRFRQGFYNVGVKPRM</sequence>
<keyword evidence="6" id="KW-0503">Monooxygenase</keyword>
<accession>A0A2J6QWZ4</accession>
<dbReference type="SUPFAM" id="SSF48264">
    <property type="entry name" value="Cytochrome P450"/>
    <property type="match status" value="1"/>
</dbReference>
<evidence type="ECO:0000256" key="6">
    <source>
        <dbReference type="RuleBase" id="RU000461"/>
    </source>
</evidence>
<dbReference type="InterPro" id="IPR036396">
    <property type="entry name" value="Cyt_P450_sf"/>
</dbReference>
<gene>
    <name evidence="7" type="ORF">L207DRAFT_519901</name>
</gene>
<name>A0A2J6QWZ4_HYAVF</name>
<dbReference type="Pfam" id="PF00067">
    <property type="entry name" value="p450"/>
    <property type="match status" value="1"/>
</dbReference>
<reference evidence="7 8" key="1">
    <citation type="submission" date="2016-04" db="EMBL/GenBank/DDBJ databases">
        <title>A degradative enzymes factory behind the ericoid mycorrhizal symbiosis.</title>
        <authorList>
            <consortium name="DOE Joint Genome Institute"/>
            <person name="Martino E."/>
            <person name="Morin E."/>
            <person name="Grelet G."/>
            <person name="Kuo A."/>
            <person name="Kohler A."/>
            <person name="Daghino S."/>
            <person name="Barry K."/>
            <person name="Choi C."/>
            <person name="Cichocki N."/>
            <person name="Clum A."/>
            <person name="Copeland A."/>
            <person name="Hainaut M."/>
            <person name="Haridas S."/>
            <person name="Labutti K."/>
            <person name="Lindquist E."/>
            <person name="Lipzen A."/>
            <person name="Khouja H.-R."/>
            <person name="Murat C."/>
            <person name="Ohm R."/>
            <person name="Olson A."/>
            <person name="Spatafora J."/>
            <person name="Veneault-Fourrey C."/>
            <person name="Henrissat B."/>
            <person name="Grigoriev I."/>
            <person name="Martin F."/>
            <person name="Perotto S."/>
        </authorList>
    </citation>
    <scope>NUCLEOTIDE SEQUENCE [LARGE SCALE GENOMIC DNA]</scope>
    <source>
        <strain evidence="7 8">F</strain>
    </source>
</reference>
<dbReference type="Gene3D" id="1.10.630.10">
    <property type="entry name" value="Cytochrome P450"/>
    <property type="match status" value="1"/>
</dbReference>
<comment type="cofactor">
    <cofactor evidence="1 5">
        <name>heme</name>
        <dbReference type="ChEBI" id="CHEBI:30413"/>
    </cofactor>
</comment>
<evidence type="ECO:0000313" key="7">
    <source>
        <dbReference type="EMBL" id="PMD30788.1"/>
    </source>
</evidence>
<dbReference type="PRINTS" id="PR00385">
    <property type="entry name" value="P450"/>
</dbReference>
<organism evidence="7 8">
    <name type="scientific">Hyaloscypha variabilis (strain UAMH 11265 / GT02V1 / F)</name>
    <name type="common">Meliniomyces variabilis</name>
    <dbReference type="NCBI Taxonomy" id="1149755"/>
    <lineage>
        <taxon>Eukaryota</taxon>
        <taxon>Fungi</taxon>
        <taxon>Dikarya</taxon>
        <taxon>Ascomycota</taxon>
        <taxon>Pezizomycotina</taxon>
        <taxon>Leotiomycetes</taxon>
        <taxon>Helotiales</taxon>
        <taxon>Hyaloscyphaceae</taxon>
        <taxon>Hyaloscypha</taxon>
        <taxon>Hyaloscypha variabilis</taxon>
    </lineage>
</organism>
<dbReference type="EMBL" id="KZ613965">
    <property type="protein sequence ID" value="PMD30788.1"/>
    <property type="molecule type" value="Genomic_DNA"/>
</dbReference>
<dbReference type="InterPro" id="IPR017972">
    <property type="entry name" value="Cyt_P450_CS"/>
</dbReference>
<dbReference type="STRING" id="1149755.A0A2J6QWZ4"/>
<evidence type="ECO:0000256" key="1">
    <source>
        <dbReference type="ARBA" id="ARBA00001971"/>
    </source>
</evidence>
<dbReference type="GO" id="GO:0005506">
    <property type="term" value="F:iron ion binding"/>
    <property type="evidence" value="ECO:0007669"/>
    <property type="project" value="InterPro"/>
</dbReference>
<dbReference type="InterPro" id="IPR001128">
    <property type="entry name" value="Cyt_P450"/>
</dbReference>
<comment type="similarity">
    <text evidence="2 6">Belongs to the cytochrome P450 family.</text>
</comment>
<dbReference type="GO" id="GO:0020037">
    <property type="term" value="F:heme binding"/>
    <property type="evidence" value="ECO:0007669"/>
    <property type="project" value="InterPro"/>
</dbReference>
<proteinExistence type="inferred from homology"/>
<dbReference type="AlphaFoldDB" id="A0A2J6QWZ4"/>
<dbReference type="PROSITE" id="PS00086">
    <property type="entry name" value="CYTOCHROME_P450"/>
    <property type="match status" value="1"/>
</dbReference>
<evidence type="ECO:0000256" key="4">
    <source>
        <dbReference type="ARBA" id="ARBA00023004"/>
    </source>
</evidence>
<protein>
    <submittedName>
        <fullName evidence="7">Cytochrome P450</fullName>
    </submittedName>
</protein>
<dbReference type="PRINTS" id="PR00463">
    <property type="entry name" value="EP450I"/>
</dbReference>
<dbReference type="GO" id="GO:0004497">
    <property type="term" value="F:monooxygenase activity"/>
    <property type="evidence" value="ECO:0007669"/>
    <property type="project" value="UniProtKB-KW"/>
</dbReference>
<dbReference type="GO" id="GO:0016705">
    <property type="term" value="F:oxidoreductase activity, acting on paired donors, with incorporation or reduction of molecular oxygen"/>
    <property type="evidence" value="ECO:0007669"/>
    <property type="project" value="InterPro"/>
</dbReference>
<dbReference type="PANTHER" id="PTHR24305">
    <property type="entry name" value="CYTOCHROME P450"/>
    <property type="match status" value="1"/>
</dbReference>
<keyword evidence="6" id="KW-0560">Oxidoreductase</keyword>
<evidence type="ECO:0000256" key="3">
    <source>
        <dbReference type="ARBA" id="ARBA00022723"/>
    </source>
</evidence>
<keyword evidence="5 6" id="KW-0349">Heme</keyword>
<keyword evidence="4 5" id="KW-0408">Iron</keyword>